<organism evidence="3 4">
    <name type="scientific">Gemmata massiliana</name>
    <dbReference type="NCBI Taxonomy" id="1210884"/>
    <lineage>
        <taxon>Bacteria</taxon>
        <taxon>Pseudomonadati</taxon>
        <taxon>Planctomycetota</taxon>
        <taxon>Planctomycetia</taxon>
        <taxon>Gemmatales</taxon>
        <taxon>Gemmataceae</taxon>
        <taxon>Gemmata</taxon>
    </lineage>
</organism>
<dbReference type="RefSeq" id="WP_162669973.1">
    <property type="nucleotide sequence ID" value="NZ_LR593886.1"/>
</dbReference>
<dbReference type="EMBL" id="LR593886">
    <property type="protein sequence ID" value="VTR95573.1"/>
    <property type="molecule type" value="Genomic_DNA"/>
</dbReference>
<keyword evidence="4" id="KW-1185">Reference proteome</keyword>
<feature type="transmembrane region" description="Helical" evidence="2">
    <location>
        <begin position="212"/>
        <end position="230"/>
    </location>
</feature>
<keyword evidence="2" id="KW-0472">Membrane</keyword>
<evidence type="ECO:0000256" key="2">
    <source>
        <dbReference type="SAM" id="Phobius"/>
    </source>
</evidence>
<sequence>MNNTCPTCGALYNVAEKDIGRRLKCKKCRTALMVTDAGLVPAAGTESVPSPDDQDFDTEPRESSFSRRRKKLFAGENPLAPVGGVPGLLFGIGVFFVLFFTFMQVLASASNLRAVEYEKKLALEEEVRIRELLPKGKKDRSELGAEEQKTYDEKKKKIEDDYFVSKRSADESKRSTEIGNKRSRLFEGYGTMFGFMLLSFGCLGFLRTQEALLLRIVAGIILTGMVLGLFRLALGTGAGAGVGVTIG</sequence>
<dbReference type="KEGG" id="gms:SOIL9_21410"/>
<evidence type="ECO:0000256" key="1">
    <source>
        <dbReference type="SAM" id="MobiDB-lite"/>
    </source>
</evidence>
<keyword evidence="2" id="KW-0812">Transmembrane</keyword>
<evidence type="ECO:0000313" key="4">
    <source>
        <dbReference type="Proteomes" id="UP000464178"/>
    </source>
</evidence>
<name>A0A6P2D3A4_9BACT</name>
<proteinExistence type="predicted"/>
<feature type="transmembrane region" description="Helical" evidence="2">
    <location>
        <begin position="88"/>
        <end position="109"/>
    </location>
</feature>
<protein>
    <submittedName>
        <fullName evidence="3">Uncharacterized protein</fullName>
    </submittedName>
</protein>
<feature type="region of interest" description="Disordered" evidence="1">
    <location>
        <begin position="43"/>
        <end position="64"/>
    </location>
</feature>
<accession>A0A6P2D3A4</accession>
<keyword evidence="2" id="KW-1133">Transmembrane helix</keyword>
<dbReference type="AlphaFoldDB" id="A0A6P2D3A4"/>
<feature type="transmembrane region" description="Helical" evidence="2">
    <location>
        <begin position="188"/>
        <end position="206"/>
    </location>
</feature>
<reference evidence="3 4" key="1">
    <citation type="submission" date="2019-05" db="EMBL/GenBank/DDBJ databases">
        <authorList>
            <consortium name="Science for Life Laboratories"/>
        </authorList>
    </citation>
    <scope>NUCLEOTIDE SEQUENCE [LARGE SCALE GENOMIC DNA]</scope>
    <source>
        <strain evidence="3">Soil9</strain>
    </source>
</reference>
<dbReference type="Proteomes" id="UP000464178">
    <property type="component" value="Chromosome"/>
</dbReference>
<gene>
    <name evidence="3" type="ORF">SOIL9_21410</name>
</gene>
<evidence type="ECO:0000313" key="3">
    <source>
        <dbReference type="EMBL" id="VTR95573.1"/>
    </source>
</evidence>